<dbReference type="GO" id="GO:0035770">
    <property type="term" value="C:ribonucleoprotein granule"/>
    <property type="evidence" value="ECO:0007669"/>
    <property type="project" value="TreeGrafter"/>
</dbReference>
<name>A0A250X8M8_9CHLO</name>
<proteinExistence type="predicted"/>
<reference evidence="1 2" key="1">
    <citation type="submission" date="2017-08" db="EMBL/GenBank/DDBJ databases">
        <title>Acidophilic green algal genome provides insights into adaptation to an acidic environment.</title>
        <authorList>
            <person name="Hirooka S."/>
            <person name="Hirose Y."/>
            <person name="Kanesaki Y."/>
            <person name="Higuchi S."/>
            <person name="Fujiwara T."/>
            <person name="Onuma R."/>
            <person name="Era A."/>
            <person name="Ohbayashi R."/>
            <person name="Uzuka A."/>
            <person name="Nozaki H."/>
            <person name="Yoshikawa H."/>
            <person name="Miyagishima S.Y."/>
        </authorList>
    </citation>
    <scope>NUCLEOTIDE SEQUENCE [LARGE SCALE GENOMIC DNA]</scope>
    <source>
        <strain evidence="1 2">NIES-2499</strain>
    </source>
</reference>
<dbReference type="OrthoDB" id="537275at2759"/>
<dbReference type="EMBL" id="BEGY01000042">
    <property type="protein sequence ID" value="GAX79416.1"/>
    <property type="molecule type" value="Genomic_DNA"/>
</dbReference>
<keyword evidence="2" id="KW-1185">Reference proteome</keyword>
<dbReference type="GO" id="GO:0003723">
    <property type="term" value="F:RNA binding"/>
    <property type="evidence" value="ECO:0007669"/>
    <property type="project" value="TreeGrafter"/>
</dbReference>
<protein>
    <submittedName>
        <fullName evidence="1">Uncharacterized protein</fullName>
    </submittedName>
</protein>
<dbReference type="Proteomes" id="UP000232323">
    <property type="component" value="Unassembled WGS sequence"/>
</dbReference>
<dbReference type="AlphaFoldDB" id="A0A250X8M8"/>
<dbReference type="PANTHER" id="PTHR21228">
    <property type="entry name" value="FAST LEU-RICH DOMAIN-CONTAINING"/>
    <property type="match status" value="1"/>
</dbReference>
<evidence type="ECO:0000313" key="2">
    <source>
        <dbReference type="Proteomes" id="UP000232323"/>
    </source>
</evidence>
<organism evidence="1 2">
    <name type="scientific">Chlamydomonas eustigma</name>
    <dbReference type="NCBI Taxonomy" id="1157962"/>
    <lineage>
        <taxon>Eukaryota</taxon>
        <taxon>Viridiplantae</taxon>
        <taxon>Chlorophyta</taxon>
        <taxon>core chlorophytes</taxon>
        <taxon>Chlorophyceae</taxon>
        <taxon>CS clade</taxon>
        <taxon>Chlamydomonadales</taxon>
        <taxon>Chlamydomonadaceae</taxon>
        <taxon>Chlamydomonas</taxon>
    </lineage>
</organism>
<gene>
    <name evidence="1" type="ORF">CEUSTIGMA_g6857.t1</name>
</gene>
<dbReference type="InterPro" id="IPR050870">
    <property type="entry name" value="FAST_kinase"/>
</dbReference>
<dbReference type="GO" id="GO:0000963">
    <property type="term" value="P:mitochondrial RNA processing"/>
    <property type="evidence" value="ECO:0007669"/>
    <property type="project" value="TreeGrafter"/>
</dbReference>
<evidence type="ECO:0000313" key="1">
    <source>
        <dbReference type="EMBL" id="GAX79416.1"/>
    </source>
</evidence>
<dbReference type="GO" id="GO:0005759">
    <property type="term" value="C:mitochondrial matrix"/>
    <property type="evidence" value="ECO:0007669"/>
    <property type="project" value="TreeGrafter"/>
</dbReference>
<sequence length="747" mass="83755">MLFVGPCRWKYHQSQSRSHAKFRPFGNQLHGSHPEFQQIQILSAHFSSAKVGDAAQSVTSALFEFQGTNIEGDNVLCIPSNFPLTRRRLTNRLIKGFDTVPELSSFVLERSSSMDSVNICHALVRLTKLFRRTKGNHVYLPQPIEASLRAAMLATWNRLSAEVPRVIPDMDMWGISSCLWAMSTLKTYDKEVFDSLCKRGAHLSALMRPADCNMIMIAFARFGHYHPELLRVIPQVMLMFLDQSTPSDIASVMWGFAKLSLPHAPGDLFLDAICDNLFWTIDQYSCQELSMFLWSVATLNYRPCRGLLRKCESVLIERLPSLKCQDIANSLWALGRLHCKPVRLLDELPLHFGRRLHEFKPQELSCVIFSYAQSRHFHCGLLEAAAQVIVNRVPQMSHQDVVMALWVFGIFGHQLKIPNIAVTSGANSFQKCQSFAKTENVTVEQSELMLKGQRTNLTDAEQNQRRQISVAEGQFPVAMKRDKGLEDRTSISAKGSDFCTLPILRCAPEPLYMKISKKDSDQHVITGTCAPYSNESPTGNLSDGGLIIMGAASEPSLQSNALIFSTLPSSHSSNVILPGVKEFVRTLAEAVQSRLRYLNPQGIANAIKALGCLRVSIIPEVQALARAAAKSAEAHIEDYRPDEISNLLYGLSLLGYSDIQIYHTAVRQCMKLLEEPQRSKLLNHKVLNSIVASCVSVGYIPWTLVESGEMHGMRIKNPKTVVPHWQKLHSTYLAKKRDFKLSFPNDT</sequence>
<comment type="caution">
    <text evidence="1">The sequence shown here is derived from an EMBL/GenBank/DDBJ whole genome shotgun (WGS) entry which is preliminary data.</text>
</comment>
<dbReference type="GO" id="GO:0044528">
    <property type="term" value="P:regulation of mitochondrial mRNA stability"/>
    <property type="evidence" value="ECO:0007669"/>
    <property type="project" value="TreeGrafter"/>
</dbReference>
<dbReference type="STRING" id="1157962.A0A250X8M8"/>
<dbReference type="PANTHER" id="PTHR21228:SF40">
    <property type="entry name" value="LD45607P"/>
    <property type="match status" value="1"/>
</dbReference>
<accession>A0A250X8M8</accession>